<evidence type="ECO:0000256" key="12">
    <source>
        <dbReference type="ARBA" id="ARBA00023286"/>
    </source>
</evidence>
<dbReference type="SUPFAM" id="SSF53850">
    <property type="entry name" value="Periplasmic binding protein-like II"/>
    <property type="match status" value="1"/>
</dbReference>
<evidence type="ECO:0000256" key="9">
    <source>
        <dbReference type="ARBA" id="ARBA00023136"/>
    </source>
</evidence>
<feature type="domain" description="Ionotropic glutamate receptor C-terminal" evidence="18">
    <location>
        <begin position="481"/>
        <end position="831"/>
    </location>
</feature>
<feature type="transmembrane region" description="Helical" evidence="17">
    <location>
        <begin position="641"/>
        <end position="659"/>
    </location>
</feature>
<feature type="region of interest" description="Disordered" evidence="16">
    <location>
        <begin position="983"/>
        <end position="1009"/>
    </location>
</feature>
<dbReference type="InterPro" id="IPR017103">
    <property type="entry name" value="Iontropic_Glu_rcpt_pln"/>
</dbReference>
<feature type="transmembrane region" description="Helical" evidence="17">
    <location>
        <begin position="671"/>
        <end position="695"/>
    </location>
</feature>
<evidence type="ECO:0000313" key="20">
    <source>
        <dbReference type="Proteomes" id="UP000594263"/>
    </source>
</evidence>
<keyword evidence="20" id="KW-1185">Reference proteome</keyword>
<evidence type="ECO:0000259" key="18">
    <source>
        <dbReference type="SMART" id="SM00079"/>
    </source>
</evidence>
<comment type="subcellular location">
    <subcellularLocation>
        <location evidence="1">Membrane</location>
        <topology evidence="1">Multi-pass membrane protein</topology>
    </subcellularLocation>
</comment>
<dbReference type="InterPro" id="IPR015683">
    <property type="entry name" value="Ionotropic_Glu_rcpt"/>
</dbReference>
<dbReference type="InterPro" id="IPR019594">
    <property type="entry name" value="Glu/Gly-bd"/>
</dbReference>
<dbReference type="FunFam" id="3.40.190.10:FF:000195">
    <property type="entry name" value="Glutamate receptor 2.7"/>
    <property type="match status" value="1"/>
</dbReference>
<reference evidence="19" key="1">
    <citation type="submission" date="2021-01" db="UniProtKB">
        <authorList>
            <consortium name="EnsemblPlants"/>
        </authorList>
    </citation>
    <scope>IDENTIFICATION</scope>
</reference>
<keyword evidence="12" id="KW-1071">Ligand-gated ion channel</keyword>
<keyword evidence="7 17" id="KW-1133">Transmembrane helix</keyword>
<evidence type="ECO:0000256" key="5">
    <source>
        <dbReference type="ARBA" id="ARBA00022692"/>
    </source>
</evidence>
<proteinExistence type="inferred from homology"/>
<dbReference type="SMART" id="SM00079">
    <property type="entry name" value="PBPe"/>
    <property type="match status" value="1"/>
</dbReference>
<sequence length="1009" mass="112741">MKNSRDMMNMKKAFNSRICYLHGRRFFFIIMFLCVCSTKALAATGAKKVAVNIGVVLDMETMFGKKSLDSILMALYDFYSSHAVYQTRIKIHVRDSKQDVVVAASAALDLIKNEEVEAIIGPKTSMQAHFMLSLGYKARVPIISFSATSPSLSPLRNPYFFRATHNDSAQVQALSSLIEHFNWQEAVPVYVQNEYGEGIVPFLSDALQEVDCRMPYRRVIAPDATDVEIREELYKLMTMETRVFIVHMLPAPAGLACKLFKNAREIGMMDEGFVWIVTDGIGDMLTSLNSTALESMKGVLGIRTHIPKSKELGDFKIRWKKKFQSENSDVLNAEVDISCIRAYDAAVALAMAVEKVFSNGTAAFQFQRRKATATSTDLYSFGVSDAGPALKEALLSSRFEGFAGTFYFLNGEVPPYAYQIVNVDENGGREVGYWTAEGGISRFLDFNRTGADLKPALGPIIWPGESRSVPKGWQIPVNGKKLRVGVPMKNGFFEFVKVTRDPITNATRVSGYCKDVFEAVMQAMPYPVQHEYIPFTPPNGSISLNYNDLIYQVFLGTFDIVVGDVTIVANRSRFVDFTLPYTESGVSMIVPIKDHTTKNAWIFLKPLTWQLWITSVCCFIFIGFVVWVLEHRTNEDFRGPAWYQVGTMFWFSFSTVLFAQRERVVSNSARFVMIVWVFVVLILIQTYTASLTSLLTVKKLQPMITDVNELVKRGDLVGYQQGTFVLDLLKNMGFAESNLRQYDSLETLEEAFSKGDGKRTVAAVFDEIPYMRLFLGKHCSKYVMVGRTYKTDGFGFVFPKRSPLVPDVSRAILNVTEGEKMEEIESKWFGKQAACPDGSSASLTSSSIGLDSFWGLFLIAGISSLLGLILHATIFLYQHKHVLSGLDGTTSWWNKVVVMCKHFDDKDLRSHTYKKFQFRDNGTDHMLSAAASPHPMSDRVQTGFPISSDQGTPSDHGYPSSSSPISRGQISLETWVNVVDLADPSFQDSSPSSPIDDSSQAPPVEIVPA</sequence>
<keyword evidence="13" id="KW-0407">Ion channel</keyword>
<dbReference type="Gene3D" id="1.10.287.70">
    <property type="match status" value="1"/>
</dbReference>
<feature type="compositionally biased region" description="Low complexity" evidence="16">
    <location>
        <begin position="953"/>
        <end position="966"/>
    </location>
</feature>
<dbReference type="FunFam" id="1.10.287.70:FF:000037">
    <property type="entry name" value="Glutamate receptor"/>
    <property type="match status" value="1"/>
</dbReference>
<comment type="subunit">
    <text evidence="3">May form heteromers.</text>
</comment>
<dbReference type="Gene3D" id="3.40.190.10">
    <property type="entry name" value="Periplasmic binding protein-like II"/>
    <property type="match status" value="2"/>
</dbReference>
<evidence type="ECO:0000256" key="4">
    <source>
        <dbReference type="ARBA" id="ARBA00022448"/>
    </source>
</evidence>
<dbReference type="Pfam" id="PF10613">
    <property type="entry name" value="Lig_chan-Glu_bd"/>
    <property type="match status" value="1"/>
</dbReference>
<keyword evidence="6" id="KW-0732">Signal</keyword>
<dbReference type="SUPFAM" id="SSF53822">
    <property type="entry name" value="Periplasmic binding protein-like I"/>
    <property type="match status" value="1"/>
</dbReference>
<keyword evidence="8" id="KW-0406">Ion transport</keyword>
<dbReference type="Gramene" id="Kaladp0032s0291.1.v1.1">
    <property type="protein sequence ID" value="Kaladp0032s0291.1.v1.1"/>
    <property type="gene ID" value="Kaladp0032s0291.v1.1"/>
</dbReference>
<keyword evidence="4" id="KW-0813">Transport</keyword>
<evidence type="ECO:0000256" key="3">
    <source>
        <dbReference type="ARBA" id="ARBA00011095"/>
    </source>
</evidence>
<evidence type="ECO:0000256" key="7">
    <source>
        <dbReference type="ARBA" id="ARBA00022989"/>
    </source>
</evidence>
<accession>A0A7N0TCG1</accession>
<feature type="compositionally biased region" description="Low complexity" evidence="16">
    <location>
        <begin position="983"/>
        <end position="1003"/>
    </location>
</feature>
<feature type="region of interest" description="Disordered" evidence="16">
    <location>
        <begin position="927"/>
        <end position="966"/>
    </location>
</feature>
<evidence type="ECO:0000256" key="15">
    <source>
        <dbReference type="PIRSR" id="PIRSR037090-50"/>
    </source>
</evidence>
<dbReference type="Gene3D" id="3.40.50.2300">
    <property type="match status" value="2"/>
</dbReference>
<name>A0A7N0TCG1_KALFE</name>
<dbReference type="InterPro" id="IPR001320">
    <property type="entry name" value="Iontro_rcpt_C"/>
</dbReference>
<dbReference type="Pfam" id="PF00060">
    <property type="entry name" value="Lig_chan"/>
    <property type="match status" value="1"/>
</dbReference>
<dbReference type="CDD" id="cd19990">
    <property type="entry name" value="PBP1_GABAb_receptor_plant"/>
    <property type="match status" value="1"/>
</dbReference>
<dbReference type="GO" id="GO:0016020">
    <property type="term" value="C:membrane"/>
    <property type="evidence" value="ECO:0007669"/>
    <property type="project" value="UniProtKB-SubCell"/>
</dbReference>
<keyword evidence="11" id="KW-0325">Glycoprotein</keyword>
<evidence type="ECO:0000256" key="10">
    <source>
        <dbReference type="ARBA" id="ARBA00023170"/>
    </source>
</evidence>
<evidence type="ECO:0000256" key="11">
    <source>
        <dbReference type="ARBA" id="ARBA00023180"/>
    </source>
</evidence>
<evidence type="ECO:0000256" key="6">
    <source>
        <dbReference type="ARBA" id="ARBA00022729"/>
    </source>
</evidence>
<dbReference type="EnsemblPlants" id="Kaladp0032s0291.1.v1.1">
    <property type="protein sequence ID" value="Kaladp0032s0291.1.v1.1"/>
    <property type="gene ID" value="Kaladp0032s0291.v1.1"/>
</dbReference>
<dbReference type="Pfam" id="PF01094">
    <property type="entry name" value="ANF_receptor"/>
    <property type="match status" value="1"/>
</dbReference>
<feature type="transmembrane region" description="Helical" evidence="17">
    <location>
        <begin position="853"/>
        <end position="877"/>
    </location>
</feature>
<comment type="function">
    <text evidence="14">Glutamate-gated receptor that probably acts as a non-selective cation channel. May be involved in light-signal transduction and calcium homeostasis via the regulation of calcium influx into cells.</text>
</comment>
<dbReference type="FunFam" id="3.40.190.10:FF:000103">
    <property type="entry name" value="Glutamate receptor"/>
    <property type="match status" value="1"/>
</dbReference>
<dbReference type="InterPro" id="IPR028082">
    <property type="entry name" value="Peripla_BP_I"/>
</dbReference>
<keyword evidence="10" id="KW-0675">Receptor</keyword>
<evidence type="ECO:0000256" key="16">
    <source>
        <dbReference type="SAM" id="MobiDB-lite"/>
    </source>
</evidence>
<keyword evidence="15" id="KW-1015">Disulfide bond</keyword>
<dbReference type="AlphaFoldDB" id="A0A7N0TCG1"/>
<evidence type="ECO:0000256" key="8">
    <source>
        <dbReference type="ARBA" id="ARBA00023065"/>
    </source>
</evidence>
<dbReference type="PANTHER" id="PTHR34836:SF1">
    <property type="entry name" value="OS09G0428600 PROTEIN"/>
    <property type="match status" value="1"/>
</dbReference>
<evidence type="ECO:0000313" key="19">
    <source>
        <dbReference type="EnsemblPlants" id="Kaladp0032s0291.1.v1.1"/>
    </source>
</evidence>
<dbReference type="FunFam" id="3.40.50.2300:FF:000081">
    <property type="entry name" value="Glutamate receptor"/>
    <property type="match status" value="1"/>
</dbReference>
<evidence type="ECO:0000256" key="14">
    <source>
        <dbReference type="ARBA" id="ARBA00049638"/>
    </source>
</evidence>
<evidence type="ECO:0000256" key="2">
    <source>
        <dbReference type="ARBA" id="ARBA00008685"/>
    </source>
</evidence>
<feature type="disulfide bond" evidence="15">
    <location>
        <begin position="779"/>
        <end position="835"/>
    </location>
</feature>
<dbReference type="PIRSF" id="PIRSF037090">
    <property type="entry name" value="Iontro_Glu-like_rcpt_pln"/>
    <property type="match status" value="1"/>
</dbReference>
<feature type="transmembrane region" description="Helical" evidence="17">
    <location>
        <begin position="611"/>
        <end position="629"/>
    </location>
</feature>
<organism evidence="19 20">
    <name type="scientific">Kalanchoe fedtschenkoi</name>
    <name type="common">Lavender scallops</name>
    <name type="synonym">South American air plant</name>
    <dbReference type="NCBI Taxonomy" id="63787"/>
    <lineage>
        <taxon>Eukaryota</taxon>
        <taxon>Viridiplantae</taxon>
        <taxon>Streptophyta</taxon>
        <taxon>Embryophyta</taxon>
        <taxon>Tracheophyta</taxon>
        <taxon>Spermatophyta</taxon>
        <taxon>Magnoliopsida</taxon>
        <taxon>eudicotyledons</taxon>
        <taxon>Gunneridae</taxon>
        <taxon>Pentapetalae</taxon>
        <taxon>Saxifragales</taxon>
        <taxon>Crassulaceae</taxon>
        <taxon>Kalanchoe</taxon>
    </lineage>
</organism>
<dbReference type="PANTHER" id="PTHR34836">
    <property type="entry name" value="OS06G0188250 PROTEIN"/>
    <property type="match status" value="1"/>
</dbReference>
<keyword evidence="9 17" id="KW-0472">Membrane</keyword>
<dbReference type="GO" id="GO:0015276">
    <property type="term" value="F:ligand-gated monoatomic ion channel activity"/>
    <property type="evidence" value="ECO:0007669"/>
    <property type="project" value="InterPro"/>
</dbReference>
<evidence type="ECO:0000256" key="1">
    <source>
        <dbReference type="ARBA" id="ARBA00004141"/>
    </source>
</evidence>
<comment type="similarity">
    <text evidence="2">Belongs to the glutamate-gated ion channel (TC 1.A.10.1) family.</text>
</comment>
<evidence type="ECO:0000256" key="13">
    <source>
        <dbReference type="ARBA" id="ARBA00023303"/>
    </source>
</evidence>
<dbReference type="OMA" id="NENRPEE"/>
<protein>
    <recommendedName>
        <fullName evidence="18">Ionotropic glutamate receptor C-terminal domain-containing protein</fullName>
    </recommendedName>
</protein>
<dbReference type="InterPro" id="IPR044440">
    <property type="entry name" value="GABAb_receptor_plant_PBP1"/>
</dbReference>
<dbReference type="InterPro" id="IPR001828">
    <property type="entry name" value="ANF_lig-bd_rcpt"/>
</dbReference>
<evidence type="ECO:0000256" key="17">
    <source>
        <dbReference type="SAM" id="Phobius"/>
    </source>
</evidence>
<dbReference type="Proteomes" id="UP000594263">
    <property type="component" value="Unplaced"/>
</dbReference>
<dbReference type="CDD" id="cd13686">
    <property type="entry name" value="GluR_Plant"/>
    <property type="match status" value="1"/>
</dbReference>
<keyword evidence="5 17" id="KW-0812">Transmembrane</keyword>